<organism evidence="8 9">
    <name type="scientific">Thermotoga neapolitana (strain ATCC 49049 / DSM 4359 / NBRC 107923 / NS-E)</name>
    <dbReference type="NCBI Taxonomy" id="309803"/>
    <lineage>
        <taxon>Bacteria</taxon>
        <taxon>Thermotogati</taxon>
        <taxon>Thermotogota</taxon>
        <taxon>Thermotogae</taxon>
        <taxon>Thermotogales</taxon>
        <taxon>Thermotogaceae</taxon>
        <taxon>Thermotoga</taxon>
    </lineage>
</organism>
<feature type="binding site" evidence="7">
    <location>
        <position position="61"/>
    </location>
    <ligand>
        <name>S-adenosyl-L-methionine</name>
        <dbReference type="ChEBI" id="CHEBI:59789"/>
    </ligand>
</feature>
<keyword evidence="4 7" id="KW-0808">Transferase</keyword>
<feature type="binding site" evidence="7">
    <location>
        <position position="36"/>
    </location>
    <ligand>
        <name>S-adenosyl-L-methionine</name>
        <dbReference type="ChEBI" id="CHEBI:59789"/>
    </ligand>
</feature>
<dbReference type="KEGG" id="tna:CTN_1650"/>
<feature type="binding site" evidence="7">
    <location>
        <position position="115"/>
    </location>
    <ligand>
        <name>substrate</name>
    </ligand>
</feature>
<dbReference type="PROSITE" id="PS51625">
    <property type="entry name" value="SAM_MT_TRMB"/>
    <property type="match status" value="1"/>
</dbReference>
<evidence type="ECO:0000256" key="7">
    <source>
        <dbReference type="HAMAP-Rule" id="MF_01057"/>
    </source>
</evidence>
<comment type="catalytic activity">
    <reaction evidence="1 7">
        <text>guanosine(46) in tRNA + S-adenosyl-L-methionine = N(7)-methylguanosine(46) in tRNA + S-adenosyl-L-homocysteine</text>
        <dbReference type="Rhea" id="RHEA:42708"/>
        <dbReference type="Rhea" id="RHEA-COMP:10188"/>
        <dbReference type="Rhea" id="RHEA-COMP:10189"/>
        <dbReference type="ChEBI" id="CHEBI:57856"/>
        <dbReference type="ChEBI" id="CHEBI:59789"/>
        <dbReference type="ChEBI" id="CHEBI:74269"/>
        <dbReference type="ChEBI" id="CHEBI:74480"/>
        <dbReference type="EC" id="2.1.1.33"/>
    </reaction>
</comment>
<dbReference type="Proteomes" id="UP000000445">
    <property type="component" value="Chromosome"/>
</dbReference>
<dbReference type="InterPro" id="IPR003358">
    <property type="entry name" value="tRNA_(Gua-N-7)_MeTrfase_Trmb"/>
</dbReference>
<accession>B9KA43</accession>
<dbReference type="CDD" id="cd02440">
    <property type="entry name" value="AdoMet_MTases"/>
    <property type="match status" value="1"/>
</dbReference>
<evidence type="ECO:0000256" key="5">
    <source>
        <dbReference type="ARBA" id="ARBA00022691"/>
    </source>
</evidence>
<comment type="caution">
    <text evidence="7">Lacks conserved residue(s) required for the propagation of feature annotation.</text>
</comment>
<dbReference type="UniPathway" id="UPA00989"/>
<dbReference type="InterPro" id="IPR055361">
    <property type="entry name" value="tRNA_methyltr_TrmB_bact"/>
</dbReference>
<keyword evidence="3 7" id="KW-0489">Methyltransferase</keyword>
<gene>
    <name evidence="7" type="primary">trmB</name>
    <name evidence="8" type="ordered locus">CTN_1650</name>
</gene>
<comment type="similarity">
    <text evidence="7">Belongs to the class I-like SAM-binding methyltransferase superfamily. TrmB family.</text>
</comment>
<dbReference type="AlphaFoldDB" id="B9KA43"/>
<keyword evidence="6 7" id="KW-0819">tRNA processing</keyword>
<evidence type="ECO:0000313" key="8">
    <source>
        <dbReference type="EMBL" id="ACM23826.1"/>
    </source>
</evidence>
<evidence type="ECO:0000256" key="6">
    <source>
        <dbReference type="ARBA" id="ARBA00022694"/>
    </source>
</evidence>
<reference evidence="8 9" key="1">
    <citation type="journal article" date="2009" name="Biosci. Biotechnol. Biochem.">
        <title>WeGAS: a web-based microbial genome annotation system.</title>
        <authorList>
            <person name="Lee D."/>
            <person name="Seo H."/>
            <person name="Park C."/>
            <person name="Park K."/>
        </authorList>
    </citation>
    <scope>NUCLEOTIDE SEQUENCE [LARGE SCALE GENOMIC DNA]</scope>
    <source>
        <strain evidence="9">ATCC 49049 / DSM 4359 / NBRC 107923 / NS-E</strain>
    </source>
</reference>
<dbReference type="Gene3D" id="3.40.50.150">
    <property type="entry name" value="Vaccinia Virus protein VP39"/>
    <property type="match status" value="1"/>
</dbReference>
<name>B9KA43_THENN</name>
<proteinExistence type="inferred from homology"/>
<dbReference type="NCBIfam" id="TIGR00091">
    <property type="entry name" value="tRNA (guanosine(46)-N7)-methyltransferase TrmB"/>
    <property type="match status" value="1"/>
</dbReference>
<dbReference type="PANTHER" id="PTHR23417">
    <property type="entry name" value="3-DEOXY-D-MANNO-OCTULOSONIC-ACID TRANSFERASE/TRNA GUANINE-N 7 - -METHYLTRANSFERASE"/>
    <property type="match status" value="1"/>
</dbReference>
<dbReference type="PANTHER" id="PTHR23417:SF14">
    <property type="entry name" value="PENTACOTRIPEPTIDE-REPEAT REGION OF PRORP DOMAIN-CONTAINING PROTEIN"/>
    <property type="match status" value="1"/>
</dbReference>
<dbReference type="STRING" id="309803.CTN_1650"/>
<evidence type="ECO:0000256" key="1">
    <source>
        <dbReference type="ARBA" id="ARBA00000142"/>
    </source>
</evidence>
<feature type="binding site" evidence="7">
    <location>
        <begin position="180"/>
        <end position="183"/>
    </location>
    <ligand>
        <name>substrate</name>
    </ligand>
</feature>
<evidence type="ECO:0000256" key="4">
    <source>
        <dbReference type="ARBA" id="ARBA00022679"/>
    </source>
</evidence>
<evidence type="ECO:0000256" key="2">
    <source>
        <dbReference type="ARBA" id="ARBA00003015"/>
    </source>
</evidence>
<feature type="binding site" evidence="7">
    <location>
        <position position="88"/>
    </location>
    <ligand>
        <name>S-adenosyl-L-methionine</name>
        <dbReference type="ChEBI" id="CHEBI:59789"/>
    </ligand>
</feature>
<dbReference type="HAMAP" id="MF_01057">
    <property type="entry name" value="tRNA_methyltr_TrmB"/>
    <property type="match status" value="1"/>
</dbReference>
<dbReference type="Pfam" id="PF02390">
    <property type="entry name" value="Methyltransf_4"/>
    <property type="match status" value="1"/>
</dbReference>
<feature type="binding site" evidence="7">
    <location>
        <position position="147"/>
    </location>
    <ligand>
        <name>substrate</name>
    </ligand>
</feature>
<dbReference type="GO" id="GO:0008176">
    <property type="term" value="F:tRNA (guanine(46)-N7)-methyltransferase activity"/>
    <property type="evidence" value="ECO:0007669"/>
    <property type="project" value="UniProtKB-UniRule"/>
</dbReference>
<dbReference type="HOGENOM" id="CLU_077150_0_0_0"/>
<dbReference type="SUPFAM" id="SSF53335">
    <property type="entry name" value="S-adenosyl-L-methionine-dependent methyltransferases"/>
    <property type="match status" value="1"/>
</dbReference>
<keyword evidence="5 7" id="KW-0949">S-adenosyl-L-methionine</keyword>
<comment type="pathway">
    <text evidence="7">tRNA modification; N(7)-methylguanine-tRNA biosynthesis.</text>
</comment>
<dbReference type="InterPro" id="IPR029063">
    <property type="entry name" value="SAM-dependent_MTases_sf"/>
</dbReference>
<dbReference type="EMBL" id="CP000916">
    <property type="protein sequence ID" value="ACM23826.1"/>
    <property type="molecule type" value="Genomic_DNA"/>
</dbReference>
<dbReference type="EC" id="2.1.1.33" evidence="7"/>
<sequence length="312" mass="36569">MAQVVVVDYEIKPQSFPFFPLDWSQIFGRKSKIVVEIGFGNGEFLAEMARKHPEKDFVGFEVSITSFVKAQKKFKKYGLTNVKLVKVDGRFGLRELFPDNSVEKVYVNFPCPWPKKRHENRRITSHDFMQTLSTVLEMDGTLEFATDEEWYAKEVREAFDTSEYFVVDSFVENFQREVETRYERKWKSQGKRTFLIIARKIRHGAVKRLLEGENTVAHVTFEGTVSWEKLKSLEGKVFKNKNKVFVVKRVYRDSGYLLKVISTDEGDFRQIYYLDLSGKNGRWILKLDDGSDPYRTPAMKWSLRKIAEELTT</sequence>
<protein>
    <recommendedName>
        <fullName evidence="7">tRNA (guanine-N(7)-)-methyltransferase</fullName>
        <ecNumber evidence="7">2.1.1.33</ecNumber>
    </recommendedName>
    <alternativeName>
        <fullName evidence="7">tRNA (guanine(46)-N(7))-methyltransferase</fullName>
    </alternativeName>
    <alternativeName>
        <fullName evidence="7">tRNA(m7G46)-methyltransferase</fullName>
    </alternativeName>
</protein>
<evidence type="ECO:0000256" key="3">
    <source>
        <dbReference type="ARBA" id="ARBA00022603"/>
    </source>
</evidence>
<keyword evidence="9" id="KW-1185">Reference proteome</keyword>
<dbReference type="eggNOG" id="COG0220">
    <property type="taxonomic scope" value="Bacteria"/>
</dbReference>
<evidence type="ECO:0000313" key="9">
    <source>
        <dbReference type="Proteomes" id="UP000000445"/>
    </source>
</evidence>
<comment type="function">
    <text evidence="2 7">Catalyzes the formation of N(7)-methylguanine at position 46 (m7G46) in tRNA.</text>
</comment>
<dbReference type="GO" id="GO:0043527">
    <property type="term" value="C:tRNA methyltransferase complex"/>
    <property type="evidence" value="ECO:0007669"/>
    <property type="project" value="TreeGrafter"/>
</dbReference>